<gene>
    <name evidence="1" type="ORF">K7J14_08685</name>
</gene>
<accession>A0AAE3JIW6</accession>
<evidence type="ECO:0000313" key="2">
    <source>
        <dbReference type="Proteomes" id="UP001198163"/>
    </source>
</evidence>
<protein>
    <submittedName>
        <fullName evidence="1">Translocation/assembly module TamB</fullName>
    </submittedName>
</protein>
<keyword evidence="2" id="KW-1185">Reference proteome</keyword>
<dbReference type="RefSeq" id="WP_230755315.1">
    <property type="nucleotide sequence ID" value="NZ_JAINWA010000003.1"/>
</dbReference>
<organism evidence="1 2">
    <name type="scientific">Teretinema zuelzerae</name>
    <dbReference type="NCBI Taxonomy" id="156"/>
    <lineage>
        <taxon>Bacteria</taxon>
        <taxon>Pseudomonadati</taxon>
        <taxon>Spirochaetota</taxon>
        <taxon>Spirochaetia</taxon>
        <taxon>Spirochaetales</taxon>
        <taxon>Treponemataceae</taxon>
        <taxon>Teretinema</taxon>
    </lineage>
</organism>
<reference evidence="1" key="1">
    <citation type="submission" date="2021-08" db="EMBL/GenBank/DDBJ databases">
        <title>Comparative analyses of Brucepasteria parasyntrophica and Teretinema zuelzerae.</title>
        <authorList>
            <person name="Song Y."/>
            <person name="Brune A."/>
        </authorList>
    </citation>
    <scope>NUCLEOTIDE SEQUENCE</scope>
    <source>
        <strain evidence="1">DSM 1903</strain>
    </source>
</reference>
<comment type="caution">
    <text evidence="1">The sequence shown here is derived from an EMBL/GenBank/DDBJ whole genome shotgun (WGS) entry which is preliminary data.</text>
</comment>
<sequence length="1454" mass="156765">MKRPVILYTIEILLFLALLAVSLVLVVPATKKMDAYLSDARDSLVAKLEKVSGLGVSYHSLSPSIFRSLEIHDLVVHDRLSNVQLARIERVSIRFSVVSLLLGNTENVVERITLENGSVSFSLPGQQELFDTLSSLFAVGSGNEARSGSDQSSKPVFIKAPEVTLRNLSFRYTQDDSVVSGLISSGSAKIDGSEIDFSMETKLRVQSGDDSPVFPLKGNVSLEGRFDRSLTAGSAKIIVKTLESPSFSVSRIGLVASINESVLTLDTVQDLQPVDIGLSYDFASRTIAGSFRSEQLLPFRWINIRTVQSSIRGLADLTVSGKMDFSFNENDGFQGTYALDSGVPDSFYGGGNLILDGNISSSGLTISEGSFKGPLSDILTSLSLEFGSWIPEGFLSVKKLILPNALAASGDAYFVRENSGFSCVVPSLSIGSIVYNSIELRAAPEGDGYDLRLAARDSMGSLGFEGTFSRDEETFLQGFFFCDSLSLSDLISTGLIASGGGNSAAPAIPEGVSSAAVTTEIYFSTDFQGFSFNCPRLVMAPTDTESYYLLLSANGNNDEVQISNIEFSSSAAEITGNFLASFGGSDDLLFSSSLSVNQYPFQFSGLFGNRTLSIYGDYGLALSILFDVAGGVSGSFKSNGLPVPISGLVFSLSSEASFAYLSSTSWDAAIDSLEIEELGTLLPLGTVLTASGSIDPSGVFLKDVSIIDQYSRISGTASLGILPGGVFGSRYLLDASLSSADSGEKIAFDSVISSGSEVYIDARFSLEAFPLMRIAAGQTPANLMTASGTLSGSLDTLYSSVDIVSSSMRLGESNLEVKGKATLEDNVVSVTGLNAYWSGHSLSDFSGSYNLRSQRAEITSQWTSVLGKRTARSGLSFTFMGQSLQSNNDDQRYSIPDIFTVELTFEDFSWGSLVFDKPVSALLVREQGVTALYAGENEKVTGYLLDDGTFSLSAAPGLAVSFQSNGFIRNSELDLQVSNLMIDIADLWPLTGIDFFSLDSGKISGDLTITGLMADPDFSGTLNVSDCYYAVPNVLKGRHGPISFAVEARDKNVSIPSLLLDISGANALMEASAEFDGWFPSIFKVSGRTIGSAVPVDFNNSLFRAAGFASFDIALLIDERAVNLAGKADFQKGYFSMFTPGQSKSGDASESDRDLLLDLNIAIGKQVEFRWPSPELAFIRGLIQADEPLSIKIDSSQDSFLLKGNAALRGGEIFYLKRNFYLRQGSITLNETQNLFDPYVTIRAEIRERDIDGEFVRIILSVDNQPLSLFSPVLSSDPVRSETEILTLMGQVTTGDASQDTFFKDLVITSSDVLTQLSIFRNTENAVRDFLHLDLFSIRTLVLQNALLGQSGLDTDSTGMTIGNYFDNTTVYIGKYLGSAIYADALLHFSYYDPRSAVQAETLIEPYGNLLAQPEIGFEVNTPLFLLRWGFSPEHRDTLFVADNSVTLSWKFSY</sequence>
<dbReference type="Proteomes" id="UP001198163">
    <property type="component" value="Unassembled WGS sequence"/>
</dbReference>
<proteinExistence type="predicted"/>
<dbReference type="EMBL" id="JAINWA010000003">
    <property type="protein sequence ID" value="MCD1654778.1"/>
    <property type="molecule type" value="Genomic_DNA"/>
</dbReference>
<evidence type="ECO:0000313" key="1">
    <source>
        <dbReference type="EMBL" id="MCD1654778.1"/>
    </source>
</evidence>
<name>A0AAE3JIW6_9SPIR</name>